<dbReference type="AlphaFoldDB" id="A0A1E7DRD3"/>
<name>A0A1E7DRD3_9BACI</name>
<accession>A0A1E7DRD3</accession>
<keyword evidence="1" id="KW-1133">Transmembrane helix</keyword>
<keyword evidence="1" id="KW-0812">Transmembrane</keyword>
<dbReference type="Proteomes" id="UP000095658">
    <property type="component" value="Unassembled WGS sequence"/>
</dbReference>
<evidence type="ECO:0000256" key="1">
    <source>
        <dbReference type="SAM" id="Phobius"/>
    </source>
</evidence>
<comment type="caution">
    <text evidence="2">The sequence shown here is derived from an EMBL/GenBank/DDBJ whole genome shotgun (WGS) entry which is preliminary data.</text>
</comment>
<protein>
    <submittedName>
        <fullName evidence="2">Uncharacterized protein</fullName>
    </submittedName>
</protein>
<sequence length="211" mass="24646">MTPADFIYMLTVKKNDITFNPEFSTDGILGFIGSFVGVIAAFYIGNKTLSKTVLMDNQEFVKSFSVSKIYIEKFLRDGEKVMTRFSEDFSDPKTLHRSIFTIHQMRESLEHILEQLNIDGKLDGKPTSDIKDDLLMKISKKVPLFCHQEVFKLLFLMMTFYNQMVDEFKNKGFEEKPVRIEYLPFPSEVHYDVIFKDLKKQYMKTAKKVKA</sequence>
<dbReference type="EMBL" id="MAMP01000020">
    <property type="protein sequence ID" value="OES45248.1"/>
    <property type="molecule type" value="Genomic_DNA"/>
</dbReference>
<keyword evidence="1" id="KW-0472">Membrane</keyword>
<feature type="transmembrane region" description="Helical" evidence="1">
    <location>
        <begin position="28"/>
        <end position="45"/>
    </location>
</feature>
<dbReference type="STRING" id="1714016.BA724_04360"/>
<gene>
    <name evidence="2" type="ORF">BA724_04360</name>
</gene>
<organism evidence="2 3">
    <name type="scientific">Domibacillus iocasae</name>
    <dbReference type="NCBI Taxonomy" id="1714016"/>
    <lineage>
        <taxon>Bacteria</taxon>
        <taxon>Bacillati</taxon>
        <taxon>Bacillota</taxon>
        <taxon>Bacilli</taxon>
        <taxon>Bacillales</taxon>
        <taxon>Bacillaceae</taxon>
        <taxon>Domibacillus</taxon>
    </lineage>
</organism>
<reference evidence="2 3" key="1">
    <citation type="submission" date="2016-06" db="EMBL/GenBank/DDBJ databases">
        <title>Domibacillus iocasae genome sequencing.</title>
        <authorList>
            <person name="Verma A."/>
            <person name="Pal Y."/>
            <person name="Ojha A.K."/>
            <person name="Krishnamurthi S."/>
        </authorList>
    </citation>
    <scope>NUCLEOTIDE SEQUENCE [LARGE SCALE GENOMIC DNA]</scope>
    <source>
        <strain evidence="2 3">DSM 29979</strain>
    </source>
</reference>
<dbReference type="OrthoDB" id="2359984at2"/>
<proteinExistence type="predicted"/>
<evidence type="ECO:0000313" key="3">
    <source>
        <dbReference type="Proteomes" id="UP000095658"/>
    </source>
</evidence>
<evidence type="ECO:0000313" key="2">
    <source>
        <dbReference type="EMBL" id="OES45248.1"/>
    </source>
</evidence>
<keyword evidence="3" id="KW-1185">Reference proteome</keyword>
<dbReference type="RefSeq" id="WP_069938129.1">
    <property type="nucleotide sequence ID" value="NZ_MAMP01000020.1"/>
</dbReference>